<dbReference type="WBParaSite" id="jg8665">
    <property type="protein sequence ID" value="jg8665"/>
    <property type="gene ID" value="jg8665"/>
</dbReference>
<accession>A0A915ERB9</accession>
<keyword evidence="1" id="KW-1185">Reference proteome</keyword>
<dbReference type="AlphaFoldDB" id="A0A915ERB9"/>
<proteinExistence type="predicted"/>
<organism evidence="1 2">
    <name type="scientific">Ditylenchus dipsaci</name>
    <dbReference type="NCBI Taxonomy" id="166011"/>
    <lineage>
        <taxon>Eukaryota</taxon>
        <taxon>Metazoa</taxon>
        <taxon>Ecdysozoa</taxon>
        <taxon>Nematoda</taxon>
        <taxon>Chromadorea</taxon>
        <taxon>Rhabditida</taxon>
        <taxon>Tylenchina</taxon>
        <taxon>Tylenchomorpha</taxon>
        <taxon>Sphaerularioidea</taxon>
        <taxon>Anguinidae</taxon>
        <taxon>Anguininae</taxon>
        <taxon>Ditylenchus</taxon>
    </lineage>
</organism>
<evidence type="ECO:0000313" key="1">
    <source>
        <dbReference type="Proteomes" id="UP000887574"/>
    </source>
</evidence>
<reference evidence="2" key="1">
    <citation type="submission" date="2022-11" db="UniProtKB">
        <authorList>
            <consortium name="WormBaseParasite"/>
        </authorList>
    </citation>
    <scope>IDENTIFICATION</scope>
</reference>
<dbReference type="InterPro" id="IPR030458">
    <property type="entry name" value="Glyco_hydro_31_AS"/>
</dbReference>
<sequence length="271" mass="30824">MDHLLSLLEPANLKNRVAKSKFVTCQRLCQIPICLLLNLPDTNLFGAATSNLPQNVVPNLFVWLDMAENAEFNPESASDSRSKLASLLPHEYTLAQPYNYYSQLILRHLLDQNHSLELVENHCYHCLVDGLLNAIDSFGGDDSSQELSSRIRTIVKVVVQIDVVFNTDLLAGLMQQAVEMMKEELDQLLRHHVDPLIQLEQNFPLPPSAYHLSIYLQPSSPLDRQNNCLAKLSKSHLKPELVHFMESEANDHQDATSQQYNISLIKLWWLC</sequence>
<dbReference type="PROSITE" id="PS00129">
    <property type="entry name" value="GLYCOSYL_HYDROL_F31_1"/>
    <property type="match status" value="1"/>
</dbReference>
<dbReference type="Proteomes" id="UP000887574">
    <property type="component" value="Unplaced"/>
</dbReference>
<protein>
    <submittedName>
        <fullName evidence="2">Uncharacterized protein</fullName>
    </submittedName>
</protein>
<name>A0A915ERB9_9BILA</name>
<evidence type="ECO:0000313" key="2">
    <source>
        <dbReference type="WBParaSite" id="jg8665"/>
    </source>
</evidence>